<evidence type="ECO:0000313" key="1">
    <source>
        <dbReference type="EMBL" id="KAJ7529446.1"/>
    </source>
</evidence>
<protein>
    <submittedName>
        <fullName evidence="1">Uncharacterized protein</fullName>
    </submittedName>
</protein>
<gene>
    <name evidence="1" type="ORF">O6H91_15G050700</name>
</gene>
<reference evidence="2" key="1">
    <citation type="journal article" date="2024" name="Proc. Natl. Acad. Sci. U.S.A.">
        <title>Extraordinary preservation of gene collinearity over three hundred million years revealed in homosporous lycophytes.</title>
        <authorList>
            <person name="Li C."/>
            <person name="Wickell D."/>
            <person name="Kuo L.Y."/>
            <person name="Chen X."/>
            <person name="Nie B."/>
            <person name="Liao X."/>
            <person name="Peng D."/>
            <person name="Ji J."/>
            <person name="Jenkins J."/>
            <person name="Williams M."/>
            <person name="Shu S."/>
            <person name="Plott C."/>
            <person name="Barry K."/>
            <person name="Rajasekar S."/>
            <person name="Grimwood J."/>
            <person name="Han X."/>
            <person name="Sun S."/>
            <person name="Hou Z."/>
            <person name="He W."/>
            <person name="Dai G."/>
            <person name="Sun C."/>
            <person name="Schmutz J."/>
            <person name="Leebens-Mack J.H."/>
            <person name="Li F.W."/>
            <person name="Wang L."/>
        </authorList>
    </citation>
    <scope>NUCLEOTIDE SEQUENCE [LARGE SCALE GENOMIC DNA]</scope>
    <source>
        <strain evidence="2">cv. PW_Plant_1</strain>
    </source>
</reference>
<dbReference type="Proteomes" id="UP001162992">
    <property type="component" value="Chromosome 15"/>
</dbReference>
<organism evidence="1 2">
    <name type="scientific">Diphasiastrum complanatum</name>
    <name type="common">Issler's clubmoss</name>
    <name type="synonym">Lycopodium complanatum</name>
    <dbReference type="NCBI Taxonomy" id="34168"/>
    <lineage>
        <taxon>Eukaryota</taxon>
        <taxon>Viridiplantae</taxon>
        <taxon>Streptophyta</taxon>
        <taxon>Embryophyta</taxon>
        <taxon>Tracheophyta</taxon>
        <taxon>Lycopodiopsida</taxon>
        <taxon>Lycopodiales</taxon>
        <taxon>Lycopodiaceae</taxon>
        <taxon>Lycopodioideae</taxon>
        <taxon>Diphasiastrum</taxon>
    </lineage>
</organism>
<comment type="caution">
    <text evidence="1">The sequence shown here is derived from an EMBL/GenBank/DDBJ whole genome shotgun (WGS) entry which is preliminary data.</text>
</comment>
<accession>A0ACC2BI64</accession>
<name>A0ACC2BI64_DIPCM</name>
<proteinExistence type="predicted"/>
<sequence>MIMGWLQIFASGDIIQATSTIFLVLISLALLSSSLRKTSWKLPPGPRGWPVVGNLLQLGSFPPSALADLNAKYGPLVYLRLGHVHAVTTNCPTIIKELTTAQDDAFCSRPSTIASEYLGYNGYDVALAPMGGHWKMMRRICLEHLLTTKRLDSFQKYRIQEAQAMVHAIWEESRAAKVCNLRDHLSALGMNVMTHMLLGKKYFGAQSVGAVESSEFRNLIHDQFWLLGVFNVGDYLPYLRWLDIHGYDRRMKEVGRRMDQFHASIIEEHRQRKQHDKDGPRDFVDVLLSLPGEKGEKSLTDIEMKALIQDLIAGATDTSSVTSEWAMLELLRNPQIMQKARDEIGKVVGSQRPVEERDLNQLPYLKAIVKETFRRHPPGAFIVPHKSLKHTKVAGYDIPKGTVVFINVHALGKNPAIWDRIDEFLPERFLNGERIEFRDADYKLVPFGAGKRQCPGASLGQFMVMLGLARLIHSFDWFLPPHMSTVDDIDMQEVFGLTTHPATPLQAVASPRLLESLYSCSSSC</sequence>
<keyword evidence="2" id="KW-1185">Reference proteome</keyword>
<dbReference type="EMBL" id="CM055106">
    <property type="protein sequence ID" value="KAJ7529446.1"/>
    <property type="molecule type" value="Genomic_DNA"/>
</dbReference>
<evidence type="ECO:0000313" key="2">
    <source>
        <dbReference type="Proteomes" id="UP001162992"/>
    </source>
</evidence>